<evidence type="ECO:0000313" key="2">
    <source>
        <dbReference type="EMBL" id="CDH05453.1"/>
    </source>
</evidence>
<dbReference type="InterPro" id="IPR036736">
    <property type="entry name" value="ACP-like_sf"/>
</dbReference>
<dbReference type="RefSeq" id="WP_038256028.1">
    <property type="nucleotide sequence ID" value="NZ_CAWLUU010000165.1"/>
</dbReference>
<evidence type="ECO:0000313" key="3">
    <source>
        <dbReference type="Proteomes" id="UP000028483"/>
    </source>
</evidence>
<gene>
    <name evidence="2" type="ORF">XBO1_1910003</name>
</gene>
<dbReference type="Pfam" id="PF00550">
    <property type="entry name" value="PP-binding"/>
    <property type="match status" value="1"/>
</dbReference>
<dbReference type="AlphaFoldDB" id="A0A077P4E6"/>
<name>A0A077P4E6_XENBV</name>
<dbReference type="HOGENOM" id="CLU_182320_0_0_6"/>
<sequence length="91" mass="10658">MLEVFNQVKEVIINEVKFIFIQASIRDESNILIDEHSNLIDDLAFTSLMIARLIMELNEKLKVEPFDSEYHFSDIKNIKDIINAYINTLNL</sequence>
<proteinExistence type="predicted"/>
<accession>A0A077P4E6</accession>
<dbReference type="PROSITE" id="PS50075">
    <property type="entry name" value="CARRIER"/>
    <property type="match status" value="1"/>
</dbReference>
<dbReference type="SUPFAM" id="SSF47336">
    <property type="entry name" value="ACP-like"/>
    <property type="match status" value="1"/>
</dbReference>
<dbReference type="InterPro" id="IPR009081">
    <property type="entry name" value="PP-bd_ACP"/>
</dbReference>
<protein>
    <submittedName>
        <fullName evidence="2">Putative Acyl carrier protein</fullName>
    </submittedName>
</protein>
<reference evidence="2" key="1">
    <citation type="submission" date="2013-07" db="EMBL/GenBank/DDBJ databases">
        <title>Sub-species coevolution in mutualistic symbiosis.</title>
        <authorList>
            <person name="Murfin K."/>
            <person name="Klassen J."/>
            <person name="Lee M."/>
            <person name="Forst S."/>
            <person name="Stock P."/>
            <person name="Goodrich-Blair H."/>
        </authorList>
    </citation>
    <scope>NUCLEOTIDE SEQUENCE [LARGE SCALE GENOMIC DNA]</scope>
    <source>
        <strain evidence="2">Oregonense</strain>
    </source>
</reference>
<comment type="caution">
    <text evidence="2">The sequence shown here is derived from an EMBL/GenBank/DDBJ whole genome shotgun (WGS) entry which is preliminary data.</text>
</comment>
<dbReference type="Gene3D" id="1.10.1200.10">
    <property type="entry name" value="ACP-like"/>
    <property type="match status" value="1"/>
</dbReference>
<feature type="domain" description="Carrier" evidence="1">
    <location>
        <begin position="9"/>
        <end position="89"/>
    </location>
</feature>
<dbReference type="Proteomes" id="UP000028483">
    <property type="component" value="Unassembled WGS sequence"/>
</dbReference>
<dbReference type="EMBL" id="CBSX010000103">
    <property type="protein sequence ID" value="CDH05453.1"/>
    <property type="molecule type" value="Genomic_DNA"/>
</dbReference>
<evidence type="ECO:0000259" key="1">
    <source>
        <dbReference type="PROSITE" id="PS50075"/>
    </source>
</evidence>
<organism evidence="2 3">
    <name type="scientific">Xenorhabdus bovienii str. oregonense</name>
    <dbReference type="NCBI Taxonomy" id="1398202"/>
    <lineage>
        <taxon>Bacteria</taxon>
        <taxon>Pseudomonadati</taxon>
        <taxon>Pseudomonadota</taxon>
        <taxon>Gammaproteobacteria</taxon>
        <taxon>Enterobacterales</taxon>
        <taxon>Morganellaceae</taxon>
        <taxon>Xenorhabdus</taxon>
    </lineage>
</organism>